<dbReference type="PROSITE" id="PS51819">
    <property type="entry name" value="VOC"/>
    <property type="match status" value="1"/>
</dbReference>
<dbReference type="SUPFAM" id="SSF54593">
    <property type="entry name" value="Glyoxalase/Bleomycin resistance protein/Dihydroxybiphenyl dioxygenase"/>
    <property type="match status" value="1"/>
</dbReference>
<keyword evidence="3" id="KW-1185">Reference proteome</keyword>
<dbReference type="AlphaFoldDB" id="A0A3M0ML99"/>
<dbReference type="PANTHER" id="PTHR21366">
    <property type="entry name" value="GLYOXALASE FAMILY PROTEIN"/>
    <property type="match status" value="1"/>
</dbReference>
<protein>
    <submittedName>
        <fullName evidence="2">Glyoxalase/bleomycin resistance/extradiol dioxygenase family protein</fullName>
    </submittedName>
</protein>
<proteinExistence type="predicted"/>
<dbReference type="GO" id="GO:0051213">
    <property type="term" value="F:dioxygenase activity"/>
    <property type="evidence" value="ECO:0007669"/>
    <property type="project" value="UniProtKB-KW"/>
</dbReference>
<dbReference type="OrthoDB" id="9812656at2"/>
<dbReference type="Gene3D" id="3.10.180.10">
    <property type="entry name" value="2,3-Dihydroxybiphenyl 1,2-Dioxygenase, domain 1"/>
    <property type="match status" value="1"/>
</dbReference>
<gene>
    <name evidence="2" type="ORF">C9E81_07260</name>
</gene>
<name>A0A3M0ML99_9RHOB</name>
<dbReference type="EMBL" id="QOKZ01000002">
    <property type="protein sequence ID" value="RMC36450.1"/>
    <property type="molecule type" value="Genomic_DNA"/>
</dbReference>
<reference evidence="2 3" key="1">
    <citation type="submission" date="2018-07" db="EMBL/GenBank/DDBJ databases">
        <authorList>
            <person name="Zhang Y."/>
            <person name="Wang L."/>
            <person name="Ma S."/>
        </authorList>
    </citation>
    <scope>NUCLEOTIDE SEQUENCE [LARGE SCALE GENOMIC DNA]</scope>
    <source>
        <strain evidence="2 3">4-2</strain>
    </source>
</reference>
<dbReference type="Pfam" id="PF00903">
    <property type="entry name" value="Glyoxalase"/>
    <property type="match status" value="1"/>
</dbReference>
<evidence type="ECO:0000259" key="1">
    <source>
        <dbReference type="PROSITE" id="PS51819"/>
    </source>
</evidence>
<comment type="caution">
    <text evidence="2">The sequence shown here is derived from an EMBL/GenBank/DDBJ whole genome shotgun (WGS) entry which is preliminary data.</text>
</comment>
<accession>A0A3M0ML99</accession>
<organism evidence="2 3">
    <name type="scientific">Paracoccus alkanivorans</name>
    <dbReference type="NCBI Taxonomy" id="2116655"/>
    <lineage>
        <taxon>Bacteria</taxon>
        <taxon>Pseudomonadati</taxon>
        <taxon>Pseudomonadota</taxon>
        <taxon>Alphaproteobacteria</taxon>
        <taxon>Rhodobacterales</taxon>
        <taxon>Paracoccaceae</taxon>
        <taxon>Paracoccus</taxon>
    </lineage>
</organism>
<evidence type="ECO:0000313" key="3">
    <source>
        <dbReference type="Proteomes" id="UP000273516"/>
    </source>
</evidence>
<dbReference type="InterPro" id="IPR029068">
    <property type="entry name" value="Glyas_Bleomycin-R_OHBP_Dase"/>
</dbReference>
<dbReference type="PANTHER" id="PTHR21366:SF22">
    <property type="entry name" value="VOC DOMAIN-CONTAINING PROTEIN"/>
    <property type="match status" value="1"/>
</dbReference>
<dbReference type="RefSeq" id="WP_122111620.1">
    <property type="nucleotide sequence ID" value="NZ_QOKZ01000002.1"/>
</dbReference>
<dbReference type="InterPro" id="IPR050383">
    <property type="entry name" value="GlyoxalaseI/FosfomycinResist"/>
</dbReference>
<dbReference type="InterPro" id="IPR004360">
    <property type="entry name" value="Glyas_Fos-R_dOase_dom"/>
</dbReference>
<keyword evidence="2" id="KW-0223">Dioxygenase</keyword>
<sequence>MTKSAPPVLGTLETALYAEDLDIAASFWTDVMGLTQIVAVPGRHVFFRVTDTPRPQVLLIFRAEATEKPPAPGASLPVPPHGARGPGHVCLAVAPDRLDNWRRHLASHDVGIEADFRWPNGARSIYFRDPAGNSIELADPALWA</sequence>
<keyword evidence="2" id="KW-0560">Oxidoreductase</keyword>
<dbReference type="InterPro" id="IPR037523">
    <property type="entry name" value="VOC_core"/>
</dbReference>
<feature type="domain" description="VOC" evidence="1">
    <location>
        <begin position="10"/>
        <end position="140"/>
    </location>
</feature>
<dbReference type="Proteomes" id="UP000273516">
    <property type="component" value="Unassembled WGS sequence"/>
</dbReference>
<evidence type="ECO:0000313" key="2">
    <source>
        <dbReference type="EMBL" id="RMC36450.1"/>
    </source>
</evidence>